<dbReference type="AlphaFoldDB" id="A0A9D4EFM2"/>
<sequence length="72" mass="8500">MQMDKTQGKHEYMHDNFTKAWKCPKAKQLSVVGWGYKSICMQVQPSHKEPIQKAEIFWALKVAFKWVSIKNM</sequence>
<reference evidence="1" key="1">
    <citation type="journal article" date="2019" name="bioRxiv">
        <title>The Genome of the Zebra Mussel, Dreissena polymorpha: A Resource for Invasive Species Research.</title>
        <authorList>
            <person name="McCartney M.A."/>
            <person name="Auch B."/>
            <person name="Kono T."/>
            <person name="Mallez S."/>
            <person name="Zhang Y."/>
            <person name="Obille A."/>
            <person name="Becker A."/>
            <person name="Abrahante J.E."/>
            <person name="Garbe J."/>
            <person name="Badalamenti J.P."/>
            <person name="Herman A."/>
            <person name="Mangelson H."/>
            <person name="Liachko I."/>
            <person name="Sullivan S."/>
            <person name="Sone E.D."/>
            <person name="Koren S."/>
            <person name="Silverstein K.A.T."/>
            <person name="Beckman K.B."/>
            <person name="Gohl D.M."/>
        </authorList>
    </citation>
    <scope>NUCLEOTIDE SEQUENCE</scope>
    <source>
        <strain evidence="1">Duluth1</strain>
        <tissue evidence="1">Whole animal</tissue>
    </source>
</reference>
<comment type="caution">
    <text evidence="1">The sequence shown here is derived from an EMBL/GenBank/DDBJ whole genome shotgun (WGS) entry which is preliminary data.</text>
</comment>
<reference evidence="1" key="2">
    <citation type="submission" date="2020-11" db="EMBL/GenBank/DDBJ databases">
        <authorList>
            <person name="McCartney M.A."/>
            <person name="Auch B."/>
            <person name="Kono T."/>
            <person name="Mallez S."/>
            <person name="Becker A."/>
            <person name="Gohl D.M."/>
            <person name="Silverstein K.A.T."/>
            <person name="Koren S."/>
            <person name="Bechman K.B."/>
            <person name="Herman A."/>
            <person name="Abrahante J.E."/>
            <person name="Garbe J."/>
        </authorList>
    </citation>
    <scope>NUCLEOTIDE SEQUENCE</scope>
    <source>
        <strain evidence="1">Duluth1</strain>
        <tissue evidence="1">Whole animal</tissue>
    </source>
</reference>
<gene>
    <name evidence="1" type="ORF">DPMN_179896</name>
</gene>
<name>A0A9D4EFM2_DREPO</name>
<keyword evidence="2" id="KW-1185">Reference proteome</keyword>
<proteinExistence type="predicted"/>
<dbReference type="Proteomes" id="UP000828390">
    <property type="component" value="Unassembled WGS sequence"/>
</dbReference>
<evidence type="ECO:0000313" key="2">
    <source>
        <dbReference type="Proteomes" id="UP000828390"/>
    </source>
</evidence>
<protein>
    <submittedName>
        <fullName evidence="1">Uncharacterized protein</fullName>
    </submittedName>
</protein>
<evidence type="ECO:0000313" key="1">
    <source>
        <dbReference type="EMBL" id="KAH3778438.1"/>
    </source>
</evidence>
<accession>A0A9D4EFM2</accession>
<organism evidence="1 2">
    <name type="scientific">Dreissena polymorpha</name>
    <name type="common">Zebra mussel</name>
    <name type="synonym">Mytilus polymorpha</name>
    <dbReference type="NCBI Taxonomy" id="45954"/>
    <lineage>
        <taxon>Eukaryota</taxon>
        <taxon>Metazoa</taxon>
        <taxon>Spiralia</taxon>
        <taxon>Lophotrochozoa</taxon>
        <taxon>Mollusca</taxon>
        <taxon>Bivalvia</taxon>
        <taxon>Autobranchia</taxon>
        <taxon>Heteroconchia</taxon>
        <taxon>Euheterodonta</taxon>
        <taxon>Imparidentia</taxon>
        <taxon>Neoheterodontei</taxon>
        <taxon>Myida</taxon>
        <taxon>Dreissenoidea</taxon>
        <taxon>Dreissenidae</taxon>
        <taxon>Dreissena</taxon>
    </lineage>
</organism>
<dbReference type="EMBL" id="JAIWYP010000009">
    <property type="protein sequence ID" value="KAH3778438.1"/>
    <property type="molecule type" value="Genomic_DNA"/>
</dbReference>